<feature type="transmembrane region" description="Helical" evidence="7">
    <location>
        <begin position="345"/>
        <end position="366"/>
    </location>
</feature>
<dbReference type="SUPFAM" id="SSF55874">
    <property type="entry name" value="ATPase domain of HSP90 chaperone/DNA topoisomerase II/histidine kinase"/>
    <property type="match status" value="1"/>
</dbReference>
<dbReference type="CDD" id="cd00130">
    <property type="entry name" value="PAS"/>
    <property type="match status" value="1"/>
</dbReference>
<dbReference type="InterPro" id="IPR003594">
    <property type="entry name" value="HATPase_dom"/>
</dbReference>
<dbReference type="InterPro" id="IPR004358">
    <property type="entry name" value="Sig_transdc_His_kin-like_C"/>
</dbReference>
<dbReference type="InterPro" id="IPR036890">
    <property type="entry name" value="HATPase_C_sf"/>
</dbReference>
<dbReference type="InterPro" id="IPR003661">
    <property type="entry name" value="HisK_dim/P_dom"/>
</dbReference>
<dbReference type="NCBIfam" id="TIGR00229">
    <property type="entry name" value="sensory_box"/>
    <property type="match status" value="1"/>
</dbReference>
<keyword evidence="4" id="KW-0418">Kinase</keyword>
<dbReference type="CDD" id="cd00082">
    <property type="entry name" value="HisKA"/>
    <property type="match status" value="1"/>
</dbReference>
<dbReference type="InterPro" id="IPR005467">
    <property type="entry name" value="His_kinase_dom"/>
</dbReference>
<evidence type="ECO:0000313" key="11">
    <source>
        <dbReference type="Proteomes" id="UP001222800"/>
    </source>
</evidence>
<evidence type="ECO:0000256" key="2">
    <source>
        <dbReference type="ARBA" id="ARBA00012438"/>
    </source>
</evidence>
<name>A0ABY8EAB2_9FIRM</name>
<evidence type="ECO:0000256" key="5">
    <source>
        <dbReference type="ARBA" id="ARBA00023012"/>
    </source>
</evidence>
<organism evidence="10 11">
    <name type="scientific">Tepidibacter hydrothermalis</name>
    <dbReference type="NCBI Taxonomy" id="3036126"/>
    <lineage>
        <taxon>Bacteria</taxon>
        <taxon>Bacillati</taxon>
        <taxon>Bacillota</taxon>
        <taxon>Clostridia</taxon>
        <taxon>Peptostreptococcales</taxon>
        <taxon>Peptostreptococcaceae</taxon>
        <taxon>Tepidibacter</taxon>
    </lineage>
</organism>
<reference evidence="10 11" key="1">
    <citation type="submission" date="2023-03" db="EMBL/GenBank/DDBJ databases">
        <title>Complete genome sequence of Tepidibacter sp. SWIR-1, isolated from a deep-sea hydrothermal vent.</title>
        <authorList>
            <person name="Li X."/>
        </authorList>
    </citation>
    <scope>NUCLEOTIDE SEQUENCE [LARGE SCALE GENOMIC DNA]</scope>
    <source>
        <strain evidence="10 11">SWIR-1</strain>
    </source>
</reference>
<dbReference type="Pfam" id="PF02518">
    <property type="entry name" value="HATPase_c"/>
    <property type="match status" value="1"/>
</dbReference>
<dbReference type="EC" id="2.7.13.3" evidence="2"/>
<dbReference type="PANTHER" id="PTHR43547">
    <property type="entry name" value="TWO-COMPONENT HISTIDINE KINASE"/>
    <property type="match status" value="1"/>
</dbReference>
<keyword evidence="5" id="KW-0902">Two-component regulatory system</keyword>
<dbReference type="PRINTS" id="PR00344">
    <property type="entry name" value="BCTRLSENSOR"/>
</dbReference>
<proteinExistence type="predicted"/>
<keyword evidence="4" id="KW-0808">Transferase</keyword>
<gene>
    <name evidence="10" type="ORF">P4S50_16025</name>
</gene>
<dbReference type="GO" id="GO:0005524">
    <property type="term" value="F:ATP binding"/>
    <property type="evidence" value="ECO:0007669"/>
    <property type="project" value="UniProtKB-KW"/>
</dbReference>
<keyword evidence="7" id="KW-1133">Transmembrane helix</keyword>
<dbReference type="InterPro" id="IPR036097">
    <property type="entry name" value="HisK_dim/P_sf"/>
</dbReference>
<feature type="coiled-coil region" evidence="6">
    <location>
        <begin position="488"/>
        <end position="517"/>
    </location>
</feature>
<dbReference type="SMART" id="SM00091">
    <property type="entry name" value="PAS"/>
    <property type="match status" value="1"/>
</dbReference>
<feature type="domain" description="Histidine kinase" evidence="8">
    <location>
        <begin position="527"/>
        <end position="750"/>
    </location>
</feature>
<dbReference type="PROSITE" id="PS50112">
    <property type="entry name" value="PAS"/>
    <property type="match status" value="1"/>
</dbReference>
<keyword evidence="10" id="KW-0067">ATP-binding</keyword>
<dbReference type="EMBL" id="CP120733">
    <property type="protein sequence ID" value="WFD09876.1"/>
    <property type="molecule type" value="Genomic_DNA"/>
</dbReference>
<keyword evidence="7" id="KW-0812">Transmembrane</keyword>
<dbReference type="Pfam" id="PF00989">
    <property type="entry name" value="PAS"/>
    <property type="match status" value="1"/>
</dbReference>
<dbReference type="PROSITE" id="PS50109">
    <property type="entry name" value="HIS_KIN"/>
    <property type="match status" value="1"/>
</dbReference>
<accession>A0ABY8EAB2</accession>
<dbReference type="InterPro" id="IPR013767">
    <property type="entry name" value="PAS_fold"/>
</dbReference>
<evidence type="ECO:0000256" key="1">
    <source>
        <dbReference type="ARBA" id="ARBA00000085"/>
    </source>
</evidence>
<dbReference type="RefSeq" id="WP_277731833.1">
    <property type="nucleotide sequence ID" value="NZ_CP120733.1"/>
</dbReference>
<sequence>MTNKNKFWCLFISILLSNMLFLCNFYSFAEEKMNHILIINSQNMSIPYTHDVVRGIYSNLRGKNNIIHVENMDIQIKPDHKYFDTLYNLYKYKFKNYNFDIIIATDEDAYYFFEKYGDNLFENSPILFCGINEPSILNKIQSNKRFYVVEQSIDIEKTLNLANKIHPNNTIFIPVDPKLLSSHYMKLLNNQKKYYKDKGVDILIYYESNINKVLDKMNTLKPDLTLITLTEFKTDNNDNYYMNNLIQFASNKKNIPSYSFWSSMISTGIIGGSLCDAYDLGNTSGRFALKIMKNPKYDVHKVSNKNKYMFDYNQLTKFNIPINNLPLGSKIKNKPSNFYSISKDMIYAFAVYIILLLILVIFILLVNINKIKKLQKILKSSTEDYKNLIEFLPFGILVHDKGNILFANSAFLKLFRYKDLDSIRNTSLYNYIHKDFHEKIKERLEDQQKNIYSPYIEELGITSDGELIDIEVCAYPSSDDKNYTVAVVNDLIEKRKAEKLKNKILEEEKRLKQALEYDKLKTEFFSNLSHELKTPLNLIFSITQLIESNLKNDQLVCTSSNTSHHINILKQNCYRMLRLVNNLIDITKLDCGYFNIELQNHNIVSLVENITLSVSEYIKNKQISLIFDTNVEEKIMAVDPNAIERIILNLLSNAIKFTDSGDSIIVDLLIEEEYVTISIKDTGIGIPKDKLKIIFDRFRQVDKSLTRNREGSGIGLSLVKSLIDMHNGSIDVKSDYGYGSEFIIKLPVTTVDNINKVDSVYVKDKYIEKINIEFSDIYSI</sequence>
<dbReference type="SMART" id="SM00388">
    <property type="entry name" value="HisKA"/>
    <property type="match status" value="1"/>
</dbReference>
<dbReference type="Pfam" id="PF00512">
    <property type="entry name" value="HisKA"/>
    <property type="match status" value="1"/>
</dbReference>
<dbReference type="Gene3D" id="3.40.50.2300">
    <property type="match status" value="2"/>
</dbReference>
<dbReference type="SUPFAM" id="SSF55785">
    <property type="entry name" value="PYP-like sensor domain (PAS domain)"/>
    <property type="match status" value="1"/>
</dbReference>
<keyword evidence="6" id="KW-0175">Coiled coil</keyword>
<keyword evidence="10" id="KW-0547">Nucleotide-binding</keyword>
<dbReference type="Gene3D" id="3.30.565.10">
    <property type="entry name" value="Histidine kinase-like ATPase, C-terminal domain"/>
    <property type="match status" value="1"/>
</dbReference>
<keyword evidence="3" id="KW-0597">Phosphoprotein</keyword>
<dbReference type="InterPro" id="IPR035965">
    <property type="entry name" value="PAS-like_dom_sf"/>
</dbReference>
<comment type="catalytic activity">
    <reaction evidence="1">
        <text>ATP + protein L-histidine = ADP + protein N-phospho-L-histidine.</text>
        <dbReference type="EC" id="2.7.13.3"/>
    </reaction>
</comment>
<dbReference type="Gene3D" id="1.10.287.130">
    <property type="match status" value="1"/>
</dbReference>
<dbReference type="SMART" id="SM00387">
    <property type="entry name" value="HATPase_c"/>
    <property type="match status" value="1"/>
</dbReference>
<dbReference type="PANTHER" id="PTHR43547:SF2">
    <property type="entry name" value="HYBRID SIGNAL TRANSDUCTION HISTIDINE KINASE C"/>
    <property type="match status" value="1"/>
</dbReference>
<evidence type="ECO:0000256" key="7">
    <source>
        <dbReference type="SAM" id="Phobius"/>
    </source>
</evidence>
<evidence type="ECO:0000256" key="4">
    <source>
        <dbReference type="ARBA" id="ARBA00022777"/>
    </source>
</evidence>
<dbReference type="InterPro" id="IPR000014">
    <property type="entry name" value="PAS"/>
</dbReference>
<keyword evidence="7" id="KW-0472">Membrane</keyword>
<feature type="domain" description="PAS" evidence="9">
    <location>
        <begin position="381"/>
        <end position="451"/>
    </location>
</feature>
<evidence type="ECO:0000259" key="8">
    <source>
        <dbReference type="PROSITE" id="PS50109"/>
    </source>
</evidence>
<dbReference type="SUPFAM" id="SSF47384">
    <property type="entry name" value="Homodimeric domain of signal transducing histidine kinase"/>
    <property type="match status" value="1"/>
</dbReference>
<protein>
    <recommendedName>
        <fullName evidence="2">histidine kinase</fullName>
        <ecNumber evidence="2">2.7.13.3</ecNumber>
    </recommendedName>
</protein>
<evidence type="ECO:0000259" key="9">
    <source>
        <dbReference type="PROSITE" id="PS50112"/>
    </source>
</evidence>
<evidence type="ECO:0000256" key="3">
    <source>
        <dbReference type="ARBA" id="ARBA00022553"/>
    </source>
</evidence>
<dbReference type="Proteomes" id="UP001222800">
    <property type="component" value="Chromosome"/>
</dbReference>
<evidence type="ECO:0000313" key="10">
    <source>
        <dbReference type="EMBL" id="WFD09876.1"/>
    </source>
</evidence>
<dbReference type="Gene3D" id="3.30.450.20">
    <property type="entry name" value="PAS domain"/>
    <property type="match status" value="1"/>
</dbReference>
<dbReference type="CDD" id="cd16922">
    <property type="entry name" value="HATPase_EvgS-ArcB-TorS-like"/>
    <property type="match status" value="1"/>
</dbReference>
<evidence type="ECO:0000256" key="6">
    <source>
        <dbReference type="SAM" id="Coils"/>
    </source>
</evidence>
<keyword evidence="11" id="KW-1185">Reference proteome</keyword>